<dbReference type="Gene3D" id="3.40.1110.10">
    <property type="entry name" value="Calcium-transporting ATPase, cytoplasmic domain N"/>
    <property type="match status" value="1"/>
</dbReference>
<dbReference type="FunFam" id="3.40.50.1000:FF:000028">
    <property type="entry name" value="Calcium-transporting P-type ATPase, putative"/>
    <property type="match status" value="1"/>
</dbReference>
<keyword evidence="12 14" id="KW-0472">Membrane</keyword>
<dbReference type="InterPro" id="IPR044492">
    <property type="entry name" value="P_typ_ATPase_HD_dom"/>
</dbReference>
<evidence type="ECO:0000256" key="7">
    <source>
        <dbReference type="ARBA" id="ARBA00022723"/>
    </source>
</evidence>
<comment type="subcellular location">
    <subcellularLocation>
        <location evidence="1">Cell membrane</location>
        <topology evidence="1">Multi-pass membrane protein</topology>
    </subcellularLocation>
</comment>
<dbReference type="Pfam" id="PF00122">
    <property type="entry name" value="E1-E2_ATPase"/>
    <property type="match status" value="1"/>
</dbReference>
<keyword evidence="6 14" id="KW-0812">Transmembrane</keyword>
<dbReference type="PANTHER" id="PTHR42861">
    <property type="entry name" value="CALCIUM-TRANSPORTING ATPASE"/>
    <property type="match status" value="1"/>
</dbReference>
<dbReference type="Gene3D" id="2.70.150.10">
    <property type="entry name" value="Calcium-transporting ATPase, cytoplasmic transduction domain A"/>
    <property type="match status" value="1"/>
</dbReference>
<keyword evidence="10" id="KW-1278">Translocase</keyword>
<accession>A0A9D1A3G4</accession>
<feature type="transmembrane region" description="Helical" evidence="14">
    <location>
        <begin position="78"/>
        <end position="94"/>
    </location>
</feature>
<evidence type="ECO:0000256" key="6">
    <source>
        <dbReference type="ARBA" id="ARBA00022692"/>
    </source>
</evidence>
<reference evidence="16" key="1">
    <citation type="submission" date="2020-10" db="EMBL/GenBank/DDBJ databases">
        <authorList>
            <person name="Gilroy R."/>
        </authorList>
    </citation>
    <scope>NUCLEOTIDE SEQUENCE</scope>
    <source>
        <strain evidence="16">CHK180-2868</strain>
    </source>
</reference>
<dbReference type="Pfam" id="PF00689">
    <property type="entry name" value="Cation_ATPase_C"/>
    <property type="match status" value="1"/>
</dbReference>
<dbReference type="InterPro" id="IPR001757">
    <property type="entry name" value="P_typ_ATPase"/>
</dbReference>
<dbReference type="InterPro" id="IPR008250">
    <property type="entry name" value="ATPase_P-typ_transduc_dom_A_sf"/>
</dbReference>
<evidence type="ECO:0000256" key="3">
    <source>
        <dbReference type="ARBA" id="ARBA00012790"/>
    </source>
</evidence>
<evidence type="ECO:0000256" key="10">
    <source>
        <dbReference type="ARBA" id="ARBA00022967"/>
    </source>
</evidence>
<dbReference type="SMART" id="SM00831">
    <property type="entry name" value="Cation_ATPase_N"/>
    <property type="match status" value="1"/>
</dbReference>
<dbReference type="InterPro" id="IPR059000">
    <property type="entry name" value="ATPase_P-type_domA"/>
</dbReference>
<dbReference type="SFLD" id="SFLDS00003">
    <property type="entry name" value="Haloacid_Dehalogenase"/>
    <property type="match status" value="1"/>
</dbReference>
<dbReference type="NCBIfam" id="TIGR01494">
    <property type="entry name" value="ATPase_P-type"/>
    <property type="match status" value="2"/>
</dbReference>
<dbReference type="PRINTS" id="PR00120">
    <property type="entry name" value="HATPASE"/>
</dbReference>
<keyword evidence="5" id="KW-0109">Calcium transport</keyword>
<evidence type="ECO:0000256" key="12">
    <source>
        <dbReference type="ARBA" id="ARBA00023136"/>
    </source>
</evidence>
<feature type="transmembrane region" description="Helical" evidence="14">
    <location>
        <begin position="272"/>
        <end position="294"/>
    </location>
</feature>
<dbReference type="InterPro" id="IPR018303">
    <property type="entry name" value="ATPase_P-typ_P_site"/>
</dbReference>
<gene>
    <name evidence="16" type="ORF">IAB28_02560</name>
</gene>
<dbReference type="InterPro" id="IPR023214">
    <property type="entry name" value="HAD_sf"/>
</dbReference>
<reference evidence="16" key="2">
    <citation type="journal article" date="2021" name="PeerJ">
        <title>Extensive microbial diversity within the chicken gut microbiome revealed by metagenomics and culture.</title>
        <authorList>
            <person name="Gilroy R."/>
            <person name="Ravi A."/>
            <person name="Getino M."/>
            <person name="Pursley I."/>
            <person name="Horton D.L."/>
            <person name="Alikhan N.F."/>
            <person name="Baker D."/>
            <person name="Gharbi K."/>
            <person name="Hall N."/>
            <person name="Watson M."/>
            <person name="Adriaenssens E.M."/>
            <person name="Foster-Nyarko E."/>
            <person name="Jarju S."/>
            <person name="Secka A."/>
            <person name="Antonio M."/>
            <person name="Oren A."/>
            <person name="Chaudhuri R.R."/>
            <person name="La Ragione R."/>
            <person name="Hildebrand F."/>
            <person name="Pallen M.J."/>
        </authorList>
    </citation>
    <scope>NUCLEOTIDE SEQUENCE</scope>
    <source>
        <strain evidence="16">CHK180-2868</strain>
    </source>
</reference>
<dbReference type="GO" id="GO:0005886">
    <property type="term" value="C:plasma membrane"/>
    <property type="evidence" value="ECO:0007669"/>
    <property type="project" value="UniProtKB-SubCell"/>
</dbReference>
<keyword evidence="11 14" id="KW-1133">Transmembrane helix</keyword>
<protein>
    <recommendedName>
        <fullName evidence="3">P-type Ca(2+) transporter</fullName>
        <ecNumber evidence="3">7.2.2.10</ecNumber>
    </recommendedName>
</protein>
<feature type="transmembrane region" description="Helical" evidence="14">
    <location>
        <begin position="50"/>
        <end position="72"/>
    </location>
</feature>
<feature type="transmembrane region" description="Helical" evidence="14">
    <location>
        <begin position="886"/>
        <end position="907"/>
    </location>
</feature>
<comment type="catalytic activity">
    <reaction evidence="13">
        <text>Ca(2+)(in) + ATP + H2O = Ca(2+)(out) + ADP + phosphate + H(+)</text>
        <dbReference type="Rhea" id="RHEA:18105"/>
        <dbReference type="ChEBI" id="CHEBI:15377"/>
        <dbReference type="ChEBI" id="CHEBI:15378"/>
        <dbReference type="ChEBI" id="CHEBI:29108"/>
        <dbReference type="ChEBI" id="CHEBI:30616"/>
        <dbReference type="ChEBI" id="CHEBI:43474"/>
        <dbReference type="ChEBI" id="CHEBI:456216"/>
        <dbReference type="EC" id="7.2.2.10"/>
    </reaction>
</comment>
<dbReference type="SUPFAM" id="SSF81660">
    <property type="entry name" value="Metal cation-transporting ATPase, ATP-binding domain N"/>
    <property type="match status" value="1"/>
</dbReference>
<dbReference type="GO" id="GO:0046872">
    <property type="term" value="F:metal ion binding"/>
    <property type="evidence" value="ECO:0007669"/>
    <property type="project" value="UniProtKB-KW"/>
</dbReference>
<dbReference type="GO" id="GO:0016887">
    <property type="term" value="F:ATP hydrolysis activity"/>
    <property type="evidence" value="ECO:0007669"/>
    <property type="project" value="InterPro"/>
</dbReference>
<feature type="transmembrane region" description="Helical" evidence="14">
    <location>
        <begin position="755"/>
        <end position="780"/>
    </location>
</feature>
<dbReference type="FunFam" id="2.70.150.10:FF:000016">
    <property type="entry name" value="Calcium-transporting P-type ATPase putative"/>
    <property type="match status" value="1"/>
</dbReference>
<dbReference type="GO" id="GO:0005388">
    <property type="term" value="F:P-type calcium transporter activity"/>
    <property type="evidence" value="ECO:0007669"/>
    <property type="project" value="UniProtKB-EC"/>
</dbReference>
<evidence type="ECO:0000259" key="15">
    <source>
        <dbReference type="SMART" id="SM00831"/>
    </source>
</evidence>
<sequence length="916" mass="99224">MFEQKTVWEAKKLLSAGTDGLTQKEVRERLGAYGPNELEEKRKKTTAERFLSQLADPLIYVLFAAGAVSILLGELGDAAIIGVVVLLNAAVGVIQEGKAQKALDALKKMTRLKAVVRRDGRLQEIDAAGLVPGDVVMLEAGRQVPADLRLTHSENLKVEESALTGESVPAKKDASFLADRELPTGDCKNLAYMSTNVTAGRGEGLVTATGMNTEIGKIARMIRETPEEATPLQKRLGDLGGLLSVLAIVLCTALFLVAVWQHRPVGEMLITAISLAVAAVPEGLPAVVTIVLALSVSRMVRVHTIVRRLPSVETLGAVSVVCSDKTGTLTKNQMTVEVWETGGEIIKGQSLPAQQAELAKAFVLCNDAAPSGGERKNLHSDAALTDTGAQKEAGFLGDPTETALLSYAAEQFPGAGKNGGKEIEALRKEWPRIGERPFESSRKRMTTVHKHGTETVSYTKGAPDVILSRCDFWLSGEDRVPLSGFQKEKILRRVAELSRQAYRVLGAAETPGDGREEQGMVFLGLAAMMDPPRPEAAEAVELFSRANVRTVMITGDHKETAFAIAKKLHIASDMSQCMTGEELDRMEEKELEKRLPSLRVFARVSPDHKVKLVRAYKQTGNIVAMTGDGVNDAPSLRAADVGIAMGKSGTDVAKQAADMILTDDHFATIEKAIEEGRGVYENIRKSVIFLLSSNFGEIMTMFLVILFSFPSPLKASHILWINLITDSLPALALGVDENDGRELMSRPPRKPEESLFSRGGLPCMLFYGALITIISLTAFLKLPVKALSAMGKEITLENLRLVLGNPEVLTASQTYSFTVLGLSQLFHAVGMRDVEKSVFRMNHWRNKLMLAAFGAGCFLQLSVTEIPFLVSVFQTVRLSVGEWGELLILAAVPMAAHEFLILLSRIAERRGAPSSG</sequence>
<keyword evidence="5" id="KW-0406">Ion transport</keyword>
<keyword evidence="5" id="KW-0813">Transport</keyword>
<dbReference type="InterPro" id="IPR023299">
    <property type="entry name" value="ATPase_P-typ_cyto_dom_N"/>
</dbReference>
<dbReference type="Proteomes" id="UP000824250">
    <property type="component" value="Unassembled WGS sequence"/>
</dbReference>
<feature type="domain" description="Cation-transporting P-type ATPase N-terminal" evidence="15">
    <location>
        <begin position="1"/>
        <end position="74"/>
    </location>
</feature>
<feature type="transmembrane region" description="Helical" evidence="14">
    <location>
        <begin position="850"/>
        <end position="874"/>
    </location>
</feature>
<dbReference type="Gene3D" id="3.40.50.1000">
    <property type="entry name" value="HAD superfamily/HAD-like"/>
    <property type="match status" value="1"/>
</dbReference>
<dbReference type="Gene3D" id="1.20.1110.10">
    <property type="entry name" value="Calcium-transporting ATPase, transmembrane domain"/>
    <property type="match status" value="1"/>
</dbReference>
<name>A0A9D1A3G4_9FIRM</name>
<comment type="similarity">
    <text evidence="2">Belongs to the cation transport ATPase (P-type) (TC 3.A.3) family. Type IIA subfamily.</text>
</comment>
<dbReference type="SUPFAM" id="SSF81665">
    <property type="entry name" value="Calcium ATPase, transmembrane domain M"/>
    <property type="match status" value="1"/>
</dbReference>
<evidence type="ECO:0000313" key="17">
    <source>
        <dbReference type="Proteomes" id="UP000824250"/>
    </source>
</evidence>
<dbReference type="InterPro" id="IPR023298">
    <property type="entry name" value="ATPase_P-typ_TM_dom_sf"/>
</dbReference>
<evidence type="ECO:0000256" key="11">
    <source>
        <dbReference type="ARBA" id="ARBA00022989"/>
    </source>
</evidence>
<organism evidence="16 17">
    <name type="scientific">Candidatus Copromonas faecavium</name>
    <name type="common">nom. illeg.</name>
    <dbReference type="NCBI Taxonomy" id="2840740"/>
    <lineage>
        <taxon>Bacteria</taxon>
        <taxon>Bacillati</taxon>
        <taxon>Bacillota</taxon>
        <taxon>Clostridia</taxon>
        <taxon>Lachnospirales</taxon>
        <taxon>Lachnospiraceae</taxon>
        <taxon>Candidatus Copromonas (nom. illeg.)</taxon>
    </lineage>
</organism>
<dbReference type="GO" id="GO:0140352">
    <property type="term" value="P:export from cell"/>
    <property type="evidence" value="ECO:0007669"/>
    <property type="project" value="UniProtKB-ARBA"/>
</dbReference>
<keyword evidence="8" id="KW-0547">Nucleotide-binding</keyword>
<dbReference type="InterPro" id="IPR006068">
    <property type="entry name" value="ATPase_P-typ_cation-transptr_C"/>
</dbReference>
<evidence type="ECO:0000256" key="14">
    <source>
        <dbReference type="SAM" id="Phobius"/>
    </source>
</evidence>
<dbReference type="GO" id="GO:0005524">
    <property type="term" value="F:ATP binding"/>
    <property type="evidence" value="ECO:0007669"/>
    <property type="project" value="UniProtKB-KW"/>
</dbReference>
<dbReference type="SUPFAM" id="SSF56784">
    <property type="entry name" value="HAD-like"/>
    <property type="match status" value="1"/>
</dbReference>
<feature type="transmembrane region" description="Helical" evidence="14">
    <location>
        <begin position="239"/>
        <end position="260"/>
    </location>
</feature>
<evidence type="ECO:0000256" key="1">
    <source>
        <dbReference type="ARBA" id="ARBA00004651"/>
    </source>
</evidence>
<evidence type="ECO:0000313" key="16">
    <source>
        <dbReference type="EMBL" id="HIR04835.1"/>
    </source>
</evidence>
<dbReference type="Pfam" id="PF00690">
    <property type="entry name" value="Cation_ATPase_N"/>
    <property type="match status" value="1"/>
</dbReference>
<keyword evidence="7" id="KW-0479">Metal-binding</keyword>
<dbReference type="AlphaFoldDB" id="A0A9D1A3G4"/>
<evidence type="ECO:0000256" key="4">
    <source>
        <dbReference type="ARBA" id="ARBA00022475"/>
    </source>
</evidence>
<dbReference type="PROSITE" id="PS00154">
    <property type="entry name" value="ATPASE_E1_E2"/>
    <property type="match status" value="1"/>
</dbReference>
<keyword evidence="9" id="KW-0067">ATP-binding</keyword>
<evidence type="ECO:0000256" key="8">
    <source>
        <dbReference type="ARBA" id="ARBA00022741"/>
    </source>
</evidence>
<evidence type="ECO:0000256" key="9">
    <source>
        <dbReference type="ARBA" id="ARBA00022840"/>
    </source>
</evidence>
<keyword evidence="5" id="KW-0106">Calcium</keyword>
<evidence type="ECO:0000256" key="13">
    <source>
        <dbReference type="ARBA" id="ARBA00048694"/>
    </source>
</evidence>
<evidence type="ECO:0000256" key="2">
    <source>
        <dbReference type="ARBA" id="ARBA00005675"/>
    </source>
</evidence>
<dbReference type="SUPFAM" id="SSF81653">
    <property type="entry name" value="Calcium ATPase, transduction domain A"/>
    <property type="match status" value="1"/>
</dbReference>
<dbReference type="EC" id="7.2.2.10" evidence="3"/>
<dbReference type="InterPro" id="IPR004014">
    <property type="entry name" value="ATPase_P-typ_cation-transptr_N"/>
</dbReference>
<dbReference type="SFLD" id="SFLDF00027">
    <property type="entry name" value="p-type_atpase"/>
    <property type="match status" value="1"/>
</dbReference>
<proteinExistence type="inferred from homology"/>
<dbReference type="PRINTS" id="PR00119">
    <property type="entry name" value="CATATPASE"/>
</dbReference>
<feature type="transmembrane region" description="Helical" evidence="14">
    <location>
        <begin position="687"/>
        <end position="709"/>
    </location>
</feature>
<dbReference type="InterPro" id="IPR036412">
    <property type="entry name" value="HAD-like_sf"/>
</dbReference>
<keyword evidence="4" id="KW-1003">Cell membrane</keyword>
<evidence type="ECO:0000256" key="5">
    <source>
        <dbReference type="ARBA" id="ARBA00022568"/>
    </source>
</evidence>
<dbReference type="SFLD" id="SFLDG00002">
    <property type="entry name" value="C1.7:_P-type_atpase_like"/>
    <property type="match status" value="1"/>
</dbReference>
<dbReference type="EMBL" id="DVGC01000011">
    <property type="protein sequence ID" value="HIR04835.1"/>
    <property type="molecule type" value="Genomic_DNA"/>
</dbReference>
<dbReference type="Pfam" id="PF13246">
    <property type="entry name" value="Cation_ATPase"/>
    <property type="match status" value="1"/>
</dbReference>
<comment type="caution">
    <text evidence="16">The sequence shown here is derived from an EMBL/GenBank/DDBJ whole genome shotgun (WGS) entry which is preliminary data.</text>
</comment>